<dbReference type="SUPFAM" id="SSF53335">
    <property type="entry name" value="S-adenosyl-L-methionine-dependent methyltransferases"/>
    <property type="match status" value="1"/>
</dbReference>
<dbReference type="EC" id="4.4.1.5" evidence="4"/>
<dbReference type="SUPFAM" id="SSF54593">
    <property type="entry name" value="Glyoxalase/Bleomycin resistance protein/Dihydroxybiphenyl dioxygenase"/>
    <property type="match status" value="2"/>
</dbReference>
<keyword evidence="5" id="KW-0479">Metal-binding</keyword>
<feature type="domain" description="Bin3-type SAM" evidence="12">
    <location>
        <begin position="244"/>
        <end position="484"/>
    </location>
</feature>
<feature type="compositionally biased region" description="Polar residues" evidence="11">
    <location>
        <begin position="324"/>
        <end position="343"/>
    </location>
</feature>
<name>A0A1R3IJ71_COCAP</name>
<dbReference type="PROSITE" id="PS00935">
    <property type="entry name" value="GLYOXALASE_I_2"/>
    <property type="match status" value="1"/>
</dbReference>
<comment type="catalytic activity">
    <reaction evidence="9">
        <text>(R)-S-lactoylglutathione = methylglyoxal + glutathione</text>
        <dbReference type="Rhea" id="RHEA:19069"/>
        <dbReference type="ChEBI" id="CHEBI:17158"/>
        <dbReference type="ChEBI" id="CHEBI:57474"/>
        <dbReference type="ChEBI" id="CHEBI:57925"/>
        <dbReference type="EC" id="4.4.1.5"/>
    </reaction>
</comment>
<evidence type="ECO:0000259" key="12">
    <source>
        <dbReference type="PROSITE" id="PS51515"/>
    </source>
</evidence>
<dbReference type="InterPro" id="IPR004360">
    <property type="entry name" value="Glyas_Fos-R_dOase_dom"/>
</dbReference>
<evidence type="ECO:0000256" key="5">
    <source>
        <dbReference type="ARBA" id="ARBA00022723"/>
    </source>
</evidence>
<evidence type="ECO:0000256" key="9">
    <source>
        <dbReference type="ARBA" id="ARBA00048273"/>
    </source>
</evidence>
<evidence type="ECO:0000256" key="6">
    <source>
        <dbReference type="ARBA" id="ARBA00022737"/>
    </source>
</evidence>
<keyword evidence="7" id="KW-0456">Lyase</keyword>
<evidence type="ECO:0000256" key="7">
    <source>
        <dbReference type="ARBA" id="ARBA00023239"/>
    </source>
</evidence>
<evidence type="ECO:0000259" key="13">
    <source>
        <dbReference type="PROSITE" id="PS51819"/>
    </source>
</evidence>
<dbReference type="GO" id="GO:0005737">
    <property type="term" value="C:cytoplasm"/>
    <property type="evidence" value="ECO:0007669"/>
    <property type="project" value="TreeGrafter"/>
</dbReference>
<dbReference type="InterPro" id="IPR037523">
    <property type="entry name" value="VOC_core"/>
</dbReference>
<dbReference type="GO" id="GO:0008168">
    <property type="term" value="F:methyltransferase activity"/>
    <property type="evidence" value="ECO:0007669"/>
    <property type="project" value="InterPro"/>
</dbReference>
<feature type="domain" description="VOC" evidence="13">
    <location>
        <begin position="116"/>
        <end position="240"/>
    </location>
</feature>
<dbReference type="GO" id="GO:0046872">
    <property type="term" value="F:metal ion binding"/>
    <property type="evidence" value="ECO:0007669"/>
    <property type="project" value="UniProtKB-KW"/>
</dbReference>
<dbReference type="PROSITE" id="PS51819">
    <property type="entry name" value="VOC"/>
    <property type="match status" value="2"/>
</dbReference>
<comment type="caution">
    <text evidence="14">The sequence shown here is derived from an EMBL/GenBank/DDBJ whole genome shotgun (WGS) entry which is preliminary data.</text>
</comment>
<keyword evidence="6" id="KW-0677">Repeat</keyword>
<evidence type="ECO:0000256" key="1">
    <source>
        <dbReference type="ARBA" id="ARBA00003610"/>
    </source>
</evidence>
<dbReference type="InterPro" id="IPR029068">
    <property type="entry name" value="Glyas_Bleomycin-R_OHBP_Dase"/>
</dbReference>
<feature type="domain" description="VOC" evidence="13">
    <location>
        <begin position="1"/>
        <end position="110"/>
    </location>
</feature>
<dbReference type="CDD" id="cd02440">
    <property type="entry name" value="AdoMet_MTases"/>
    <property type="match status" value="1"/>
</dbReference>
<proteinExistence type="inferred from homology"/>
<dbReference type="Gramene" id="OMO82642">
    <property type="protein sequence ID" value="OMO82642"/>
    <property type="gene ID" value="CCACVL1_11849"/>
</dbReference>
<dbReference type="STRING" id="210143.A0A1R3IJ71"/>
<dbReference type="PROSITE" id="PS00934">
    <property type="entry name" value="GLYOXALASE_I_1"/>
    <property type="match status" value="1"/>
</dbReference>
<dbReference type="InterPro" id="IPR010675">
    <property type="entry name" value="Bin3_C"/>
</dbReference>
<dbReference type="PANTHER" id="PTHR46036">
    <property type="entry name" value="LACTOYLGLUTATHIONE LYASE"/>
    <property type="match status" value="1"/>
</dbReference>
<dbReference type="Gene3D" id="3.10.180.10">
    <property type="entry name" value="2,3-Dihydroxybiphenyl 1,2-Dioxygenase, domain 1"/>
    <property type="match status" value="2"/>
</dbReference>
<comment type="function">
    <text evidence="1">Catalyzes the conversion of hemimercaptal, formed from methylglyoxal and glutathione, to S-lactoylglutathione.</text>
</comment>
<gene>
    <name evidence="14" type="ORF">CCACVL1_11849</name>
</gene>
<dbReference type="GO" id="GO:0019243">
    <property type="term" value="P:methylglyoxal catabolic process to D-lactate via S-lactoyl-glutathione"/>
    <property type="evidence" value="ECO:0007669"/>
    <property type="project" value="TreeGrafter"/>
</dbReference>
<comment type="pathway">
    <text evidence="2">Secondary metabolite metabolism; methylglyoxal degradation; (R)-lactate from methylglyoxal: step 1/2.</text>
</comment>
<evidence type="ECO:0000313" key="15">
    <source>
        <dbReference type="Proteomes" id="UP000188268"/>
    </source>
</evidence>
<comment type="similarity">
    <text evidence="3">Belongs to the glyoxalase I family.</text>
</comment>
<accession>A0A1R3IJ71</accession>
<dbReference type="AlphaFoldDB" id="A0A1R3IJ71"/>
<dbReference type="OrthoDB" id="10017101at2759"/>
<reference evidence="14 15" key="1">
    <citation type="submission" date="2013-09" db="EMBL/GenBank/DDBJ databases">
        <title>Corchorus capsularis genome sequencing.</title>
        <authorList>
            <person name="Alam M."/>
            <person name="Haque M.S."/>
            <person name="Islam M.S."/>
            <person name="Emdad E.M."/>
            <person name="Islam M.M."/>
            <person name="Ahmed B."/>
            <person name="Halim A."/>
            <person name="Hossen Q.M.M."/>
            <person name="Hossain M.Z."/>
            <person name="Ahmed R."/>
            <person name="Khan M.M."/>
            <person name="Islam R."/>
            <person name="Rashid M.M."/>
            <person name="Khan S.A."/>
            <person name="Rahman M.S."/>
            <person name="Alam M."/>
        </authorList>
    </citation>
    <scope>NUCLEOTIDE SEQUENCE [LARGE SCALE GENOMIC DNA]</scope>
    <source>
        <strain evidence="15">cv. CVL-1</strain>
        <tissue evidence="14">Whole seedling</tissue>
    </source>
</reference>
<feature type="region of interest" description="Disordered" evidence="11">
    <location>
        <begin position="314"/>
        <end position="351"/>
    </location>
</feature>
<dbReference type="InterPro" id="IPR024160">
    <property type="entry name" value="BIN3_SAM-bd_dom"/>
</dbReference>
<dbReference type="PANTHER" id="PTHR46036:SF5">
    <property type="entry name" value="LACTOYLGLUTATHIONE LYASE"/>
    <property type="match status" value="1"/>
</dbReference>
<evidence type="ECO:0000256" key="8">
    <source>
        <dbReference type="ARBA" id="ARBA00030537"/>
    </source>
</evidence>
<organism evidence="14 15">
    <name type="scientific">Corchorus capsularis</name>
    <name type="common">Jute</name>
    <dbReference type="NCBI Taxonomy" id="210143"/>
    <lineage>
        <taxon>Eukaryota</taxon>
        <taxon>Viridiplantae</taxon>
        <taxon>Streptophyta</taxon>
        <taxon>Embryophyta</taxon>
        <taxon>Tracheophyta</taxon>
        <taxon>Spermatophyta</taxon>
        <taxon>Magnoliopsida</taxon>
        <taxon>eudicotyledons</taxon>
        <taxon>Gunneridae</taxon>
        <taxon>Pentapetalae</taxon>
        <taxon>rosids</taxon>
        <taxon>malvids</taxon>
        <taxon>Malvales</taxon>
        <taxon>Malvaceae</taxon>
        <taxon>Grewioideae</taxon>
        <taxon>Apeibeae</taxon>
        <taxon>Corchorus</taxon>
    </lineage>
</organism>
<dbReference type="UniPathway" id="UPA00619">
    <property type="reaction ID" value="UER00675"/>
</dbReference>
<dbReference type="Pfam" id="PF00903">
    <property type="entry name" value="Glyoxalase"/>
    <property type="match status" value="2"/>
</dbReference>
<dbReference type="PROSITE" id="PS51515">
    <property type="entry name" value="BIN3_SAM"/>
    <property type="match status" value="1"/>
</dbReference>
<protein>
    <recommendedName>
        <fullName evidence="4">lactoylglutathione lyase</fullName>
        <ecNumber evidence="4">4.4.1.5</ecNumber>
    </recommendedName>
    <alternativeName>
        <fullName evidence="8">Glyoxalase I</fullName>
    </alternativeName>
</protein>
<evidence type="ECO:0000256" key="2">
    <source>
        <dbReference type="ARBA" id="ARBA00005008"/>
    </source>
</evidence>
<sequence length="484" mass="53948">MASTIRPSLSSFRFSGGVSSTPYGVSLSPFNLTRRLIFSHLGSNYGVDKYDIGTGFGHFGIAVEDVAKTVELIKAKGGKVTREPGAVKGGKTVIAFIEDPDGYKFELLERGPTPEPLCQVMLRVGDLDRSINFYEKAFGMELLRTRDNPEYKYTIAMMGYGPEDKSAVLELTYNYGVTDYDKGNGYAQIAIGTDDVYKTAEAVKLFGGKITREPGPLPGINTKITACLDPDGWKTIGPNHEAEDPRVKVLKKEWFEGKDCLDIGCNSGVITIQIAKKFNCKSILGLDIDSGLIEDAFWYLRKFKKTESAGKKQAKDTSVKAVQEGNSSEQSTTALSNEGPNESLSHHSSGERDLSDIVTFRRENFVQSHRPHEKCYDTILCLSVSKWIHLNWGDDGLITSFSKIWKLLHPGGIFILEPQPWESYEKNRKVSETASNNYRSIMFRPEHFQDILLDKIGFRKVEDITSGLSGTRAGFDRPIFAFYK</sequence>
<dbReference type="Gene3D" id="3.40.50.150">
    <property type="entry name" value="Vaccinia Virus protein VP39"/>
    <property type="match status" value="1"/>
</dbReference>
<evidence type="ECO:0000256" key="3">
    <source>
        <dbReference type="ARBA" id="ARBA00010363"/>
    </source>
</evidence>
<dbReference type="InterPro" id="IPR029063">
    <property type="entry name" value="SAM-dependent_MTases_sf"/>
</dbReference>
<evidence type="ECO:0000256" key="11">
    <source>
        <dbReference type="SAM" id="MobiDB-lite"/>
    </source>
</evidence>
<keyword evidence="10" id="KW-0949">S-adenosyl-L-methionine</keyword>
<dbReference type="EMBL" id="AWWV01009975">
    <property type="protein sequence ID" value="OMO82642.1"/>
    <property type="molecule type" value="Genomic_DNA"/>
</dbReference>
<dbReference type="Pfam" id="PF06859">
    <property type="entry name" value="Bin3"/>
    <property type="match status" value="1"/>
</dbReference>
<dbReference type="CDD" id="cd16358">
    <property type="entry name" value="GlxI_Ni"/>
    <property type="match status" value="1"/>
</dbReference>
<evidence type="ECO:0000313" key="14">
    <source>
        <dbReference type="EMBL" id="OMO82642.1"/>
    </source>
</evidence>
<dbReference type="InterPro" id="IPR018146">
    <property type="entry name" value="Glyoxalase_1_CS"/>
</dbReference>
<evidence type="ECO:0000256" key="10">
    <source>
        <dbReference type="PROSITE-ProRule" id="PRU00848"/>
    </source>
</evidence>
<dbReference type="GO" id="GO:0004462">
    <property type="term" value="F:lactoylglutathione lyase activity"/>
    <property type="evidence" value="ECO:0007669"/>
    <property type="project" value="UniProtKB-EC"/>
</dbReference>
<keyword evidence="15" id="KW-1185">Reference proteome</keyword>
<dbReference type="FunFam" id="3.10.180.10:FF:000004">
    <property type="entry name" value="Lactoylglutathione lyase"/>
    <property type="match status" value="1"/>
</dbReference>
<evidence type="ECO:0000256" key="4">
    <source>
        <dbReference type="ARBA" id="ARBA00012081"/>
    </source>
</evidence>
<dbReference type="Proteomes" id="UP000188268">
    <property type="component" value="Unassembled WGS sequence"/>
</dbReference>